<keyword evidence="8 20" id="KW-0663">Pyridoxal phosphate</keyword>
<gene>
    <name evidence="21" type="ORF">NOR51B_1561</name>
</gene>
<dbReference type="OrthoDB" id="21319at2"/>
<comment type="pathway">
    <text evidence="3">Amino-acid biosynthesis; L-isoleucine biosynthesis; L-isoleucine from 2-oxobutanoate: step 4/4.</text>
</comment>
<dbReference type="eggNOG" id="COG0115">
    <property type="taxonomic scope" value="Bacteria"/>
</dbReference>
<evidence type="ECO:0000256" key="9">
    <source>
        <dbReference type="ARBA" id="ARBA00022909"/>
    </source>
</evidence>
<dbReference type="Pfam" id="PF01063">
    <property type="entry name" value="Aminotran_4"/>
    <property type="match status" value="1"/>
</dbReference>
<dbReference type="PANTHER" id="PTHR42743">
    <property type="entry name" value="AMINO-ACID AMINOTRANSFERASE"/>
    <property type="match status" value="1"/>
</dbReference>
<evidence type="ECO:0000313" key="21">
    <source>
        <dbReference type="EMBL" id="EED35615.1"/>
    </source>
</evidence>
<evidence type="ECO:0000256" key="3">
    <source>
        <dbReference type="ARBA" id="ARBA00004824"/>
    </source>
</evidence>
<evidence type="ECO:0000256" key="4">
    <source>
        <dbReference type="ARBA" id="ARBA00004931"/>
    </source>
</evidence>
<evidence type="ECO:0000256" key="20">
    <source>
        <dbReference type="RuleBase" id="RU004516"/>
    </source>
</evidence>
<dbReference type="EMBL" id="DS999411">
    <property type="protein sequence ID" value="EED35615.1"/>
    <property type="molecule type" value="Genomic_DNA"/>
</dbReference>
<dbReference type="SUPFAM" id="SSF56752">
    <property type="entry name" value="D-aminoacid aminotransferase-like PLP-dependent enzymes"/>
    <property type="match status" value="1"/>
</dbReference>
<dbReference type="GO" id="GO:0046656">
    <property type="term" value="P:folic acid biosynthetic process"/>
    <property type="evidence" value="ECO:0007669"/>
    <property type="project" value="UniProtKB-KW"/>
</dbReference>
<comment type="pathway">
    <text evidence="5">Amino-acid biosynthesis; L-leucine biosynthesis; L-leucine from 3-methyl-2-oxobutanoate: step 4/4.</text>
</comment>
<dbReference type="InterPro" id="IPR043132">
    <property type="entry name" value="BCAT-like_C"/>
</dbReference>
<dbReference type="RefSeq" id="WP_009020361.1">
    <property type="nucleotide sequence ID" value="NZ_DS999411.1"/>
</dbReference>
<dbReference type="InterPro" id="IPR001544">
    <property type="entry name" value="Aminotrans_IV"/>
</dbReference>
<keyword evidence="22" id="KW-1185">Reference proteome</keyword>
<dbReference type="InterPro" id="IPR043131">
    <property type="entry name" value="BCAT-like_N"/>
</dbReference>
<accession>B8KSD8</accession>
<dbReference type="GO" id="GO:0008652">
    <property type="term" value="P:amino acid biosynthetic process"/>
    <property type="evidence" value="ECO:0007669"/>
    <property type="project" value="UniProtKB-ARBA"/>
</dbReference>
<dbReference type="GO" id="GO:0052656">
    <property type="term" value="F:L-isoleucine-2-oxoglutarate transaminase activity"/>
    <property type="evidence" value="ECO:0007669"/>
    <property type="project" value="RHEA"/>
</dbReference>
<dbReference type="EC" id="2.6.1.42" evidence="7"/>
<evidence type="ECO:0000256" key="7">
    <source>
        <dbReference type="ARBA" id="ARBA00013053"/>
    </source>
</evidence>
<comment type="pathway">
    <text evidence="4">Amino-acid biosynthesis; L-valine biosynthesis; L-valine from pyruvate: step 4/4.</text>
</comment>
<evidence type="ECO:0000256" key="14">
    <source>
        <dbReference type="ARBA" id="ARBA00049229"/>
    </source>
</evidence>
<comment type="catalytic activity">
    <reaction evidence="13">
        <text>L-isoleucine + 2-oxoglutarate = (S)-3-methyl-2-oxopentanoate + L-glutamate</text>
        <dbReference type="Rhea" id="RHEA:24801"/>
        <dbReference type="ChEBI" id="CHEBI:16810"/>
        <dbReference type="ChEBI" id="CHEBI:29985"/>
        <dbReference type="ChEBI" id="CHEBI:35146"/>
        <dbReference type="ChEBI" id="CHEBI:58045"/>
        <dbReference type="EC" id="2.6.1.42"/>
    </reaction>
</comment>
<evidence type="ECO:0000256" key="16">
    <source>
        <dbReference type="ARBA" id="ARBA00054027"/>
    </source>
</evidence>
<evidence type="ECO:0000256" key="13">
    <source>
        <dbReference type="ARBA" id="ARBA00048798"/>
    </source>
</evidence>
<evidence type="ECO:0000256" key="6">
    <source>
        <dbReference type="ARBA" id="ARBA00009320"/>
    </source>
</evidence>
<dbReference type="PANTHER" id="PTHR42743:SF11">
    <property type="entry name" value="AMINODEOXYCHORISMATE LYASE"/>
    <property type="match status" value="1"/>
</dbReference>
<dbReference type="GO" id="GO:0008696">
    <property type="term" value="F:4-amino-4-deoxychorismate lyase activity"/>
    <property type="evidence" value="ECO:0007669"/>
    <property type="project" value="UniProtKB-EC"/>
</dbReference>
<sequence>MTTAFVNGDFLPLESAAISPMDRGFLFGDGIYEVIPCREGRMMAFTRHMSRLQDGLDAINIDNPMTTDDWHTCLEKLRRSAAADDCAIYLQVTRGPASTRNHKYPATSEPTVFAYSYSIPAASDGAPSTATGLRVITGRDRRWQRCNIKSVSLLGNVLHLMEGVEAGVEEILLFNDRDELTEAAACNVFITDGDRVITPPLDHQKLPGITRSVLIDLMRRDGGWNIEEAIITRQQVRRADEVWLTSATKDIAPVIEVDNRSVGDGTPGPLWSKAQTLLYRHRFDLD</sequence>
<evidence type="ECO:0000313" key="22">
    <source>
        <dbReference type="Proteomes" id="UP000004699"/>
    </source>
</evidence>
<comment type="catalytic activity">
    <reaction evidence="12">
        <text>L-valine + 2-oxoglutarate = 3-methyl-2-oxobutanoate + L-glutamate</text>
        <dbReference type="Rhea" id="RHEA:24813"/>
        <dbReference type="ChEBI" id="CHEBI:11851"/>
        <dbReference type="ChEBI" id="CHEBI:16810"/>
        <dbReference type="ChEBI" id="CHEBI:29985"/>
        <dbReference type="ChEBI" id="CHEBI:57762"/>
        <dbReference type="EC" id="2.6.1.42"/>
    </reaction>
</comment>
<evidence type="ECO:0000256" key="2">
    <source>
        <dbReference type="ARBA" id="ARBA00003109"/>
    </source>
</evidence>
<comment type="cofactor">
    <cofactor evidence="1 20">
        <name>pyridoxal 5'-phosphate</name>
        <dbReference type="ChEBI" id="CHEBI:597326"/>
    </cofactor>
</comment>
<dbReference type="GO" id="GO:0052655">
    <property type="term" value="F:L-valine-2-oxoglutarate transaminase activity"/>
    <property type="evidence" value="ECO:0007669"/>
    <property type="project" value="RHEA"/>
</dbReference>
<dbReference type="GO" id="GO:0005829">
    <property type="term" value="C:cytosol"/>
    <property type="evidence" value="ECO:0007669"/>
    <property type="project" value="TreeGrafter"/>
</dbReference>
<dbReference type="FunFam" id="3.20.10.10:FF:000002">
    <property type="entry name" value="D-alanine aminotransferase"/>
    <property type="match status" value="1"/>
</dbReference>
<keyword evidence="21" id="KW-0808">Transferase</keyword>
<comment type="pathway">
    <text evidence="10">Cofactor biosynthesis; tetrahydrofolate biosynthesis; 4-aminobenzoate from chorismate: step 2/2.</text>
</comment>
<dbReference type="AlphaFoldDB" id="B8KSD8"/>
<comment type="function">
    <text evidence="2">Acts on leucine, isoleucine and valine.</text>
</comment>
<reference evidence="22" key="1">
    <citation type="journal article" date="2013" name="BMC Microbiol.">
        <title>Taxonomy and evolution of bacteriochlorophyll a-containing members of the OM60/NOR5 clade of marine gammaproteobacteria: description of Luminiphilus syltensis gen. nov., sp. nov., reclassification of Haliea rubra as Pseudohaliea rubra gen. nov., comb. nov., and emendation of Chromatocurvus halotolerans.</title>
        <authorList>
            <person name="Spring S."/>
            <person name="Riedel T."/>
            <person name="Sproer C."/>
            <person name="Yan S."/>
            <person name="Harder J."/>
            <person name="Fuchs B.M."/>
        </authorList>
    </citation>
    <scope>NUCLEOTIDE SEQUENCE [LARGE SCALE GENOMIC DNA]</scope>
    <source>
        <strain evidence="22">NOR51-B</strain>
    </source>
</reference>
<comment type="function">
    <text evidence="16">Involved in the biosynthesis of p-aminobenzoate (PABA), a precursor of tetrahydrofolate. Converts 4-amino-4-deoxychorismate into 4-aminobenzoate (PABA) and pyruvate.</text>
</comment>
<protein>
    <recommendedName>
        <fullName evidence="17">Aminodeoxychorismate lyase</fullName>
        <ecNumber evidence="7">2.6.1.42</ecNumber>
        <ecNumber evidence="11">4.1.3.38</ecNumber>
    </recommendedName>
    <alternativeName>
        <fullName evidence="18">4-amino-4-deoxychorismate lyase</fullName>
    </alternativeName>
</protein>
<dbReference type="Gene3D" id="3.30.470.10">
    <property type="match status" value="1"/>
</dbReference>
<dbReference type="HOGENOM" id="CLU_020844_4_1_6"/>
<evidence type="ECO:0000256" key="1">
    <source>
        <dbReference type="ARBA" id="ARBA00001933"/>
    </source>
</evidence>
<comment type="catalytic activity">
    <reaction evidence="14">
        <text>L-leucine + 2-oxoglutarate = 4-methyl-2-oxopentanoate + L-glutamate</text>
        <dbReference type="Rhea" id="RHEA:18321"/>
        <dbReference type="ChEBI" id="CHEBI:16810"/>
        <dbReference type="ChEBI" id="CHEBI:17865"/>
        <dbReference type="ChEBI" id="CHEBI:29985"/>
        <dbReference type="ChEBI" id="CHEBI:57427"/>
        <dbReference type="EC" id="2.6.1.42"/>
    </reaction>
</comment>
<keyword evidence="9" id="KW-0289">Folate biosynthesis</keyword>
<dbReference type="Proteomes" id="UP000004699">
    <property type="component" value="Unassembled WGS sequence"/>
</dbReference>
<dbReference type="InterPro" id="IPR036038">
    <property type="entry name" value="Aminotransferase-like"/>
</dbReference>
<evidence type="ECO:0000256" key="15">
    <source>
        <dbReference type="ARBA" id="ARBA00049529"/>
    </source>
</evidence>
<dbReference type="Gene3D" id="3.20.10.10">
    <property type="entry name" value="D-amino Acid Aminotransferase, subunit A, domain 2"/>
    <property type="match status" value="1"/>
</dbReference>
<evidence type="ECO:0000256" key="11">
    <source>
        <dbReference type="ARBA" id="ARBA00035676"/>
    </source>
</evidence>
<comment type="similarity">
    <text evidence="6 19">Belongs to the class-IV pyridoxal-phosphate-dependent aminotransferase family.</text>
</comment>
<dbReference type="EC" id="4.1.3.38" evidence="11"/>
<dbReference type="InterPro" id="IPR050571">
    <property type="entry name" value="Class-IV_PLP-Dep_Aminotrnsfr"/>
</dbReference>
<evidence type="ECO:0000256" key="19">
    <source>
        <dbReference type="RuleBase" id="RU004106"/>
    </source>
</evidence>
<evidence type="ECO:0000256" key="12">
    <source>
        <dbReference type="ARBA" id="ARBA00048212"/>
    </source>
</evidence>
<keyword evidence="21" id="KW-0032">Aminotransferase</keyword>
<evidence type="ECO:0000256" key="18">
    <source>
        <dbReference type="ARBA" id="ARBA00080135"/>
    </source>
</evidence>
<evidence type="ECO:0000256" key="17">
    <source>
        <dbReference type="ARBA" id="ARBA00069174"/>
    </source>
</evidence>
<evidence type="ECO:0000256" key="5">
    <source>
        <dbReference type="ARBA" id="ARBA00005072"/>
    </source>
</evidence>
<evidence type="ECO:0000256" key="8">
    <source>
        <dbReference type="ARBA" id="ARBA00022898"/>
    </source>
</evidence>
<dbReference type="PROSITE" id="PS00770">
    <property type="entry name" value="AA_TRANSFER_CLASS_4"/>
    <property type="match status" value="1"/>
</dbReference>
<proteinExistence type="inferred from homology"/>
<evidence type="ECO:0000256" key="10">
    <source>
        <dbReference type="ARBA" id="ARBA00035633"/>
    </source>
</evidence>
<comment type="catalytic activity">
    <reaction evidence="15">
        <text>4-amino-4-deoxychorismate = 4-aminobenzoate + pyruvate + H(+)</text>
        <dbReference type="Rhea" id="RHEA:16201"/>
        <dbReference type="ChEBI" id="CHEBI:15361"/>
        <dbReference type="ChEBI" id="CHEBI:15378"/>
        <dbReference type="ChEBI" id="CHEBI:17836"/>
        <dbReference type="ChEBI" id="CHEBI:58406"/>
        <dbReference type="EC" id="4.1.3.38"/>
    </reaction>
</comment>
<organism evidence="21 22">
    <name type="scientific">Luminiphilus syltensis NOR5-1B</name>
    <dbReference type="NCBI Taxonomy" id="565045"/>
    <lineage>
        <taxon>Bacteria</taxon>
        <taxon>Pseudomonadati</taxon>
        <taxon>Pseudomonadota</taxon>
        <taxon>Gammaproteobacteria</taxon>
        <taxon>Cellvibrionales</taxon>
        <taxon>Halieaceae</taxon>
        <taxon>Luminiphilus</taxon>
    </lineage>
</organism>
<name>B8KSD8_9GAMM</name>
<dbReference type="GO" id="GO:0052654">
    <property type="term" value="F:L-leucine-2-oxoglutarate transaminase activity"/>
    <property type="evidence" value="ECO:0007669"/>
    <property type="project" value="RHEA"/>
</dbReference>
<dbReference type="InterPro" id="IPR018300">
    <property type="entry name" value="Aminotrans_IV_CS"/>
</dbReference>
<dbReference type="STRING" id="565045.NOR51B_1561"/>